<gene>
    <name evidence="2" type="ORF">AVDCRST_MAG17-1940</name>
</gene>
<proteinExistence type="predicted"/>
<feature type="region of interest" description="Disordered" evidence="1">
    <location>
        <begin position="1"/>
        <end position="156"/>
    </location>
</feature>
<feature type="compositionally biased region" description="Basic residues" evidence="1">
    <location>
        <begin position="45"/>
        <end position="54"/>
    </location>
</feature>
<organism evidence="2">
    <name type="scientific">uncultured Solirubrobacterales bacterium</name>
    <dbReference type="NCBI Taxonomy" id="768556"/>
    <lineage>
        <taxon>Bacteria</taxon>
        <taxon>Bacillati</taxon>
        <taxon>Actinomycetota</taxon>
        <taxon>Thermoleophilia</taxon>
        <taxon>Solirubrobacterales</taxon>
        <taxon>environmental samples</taxon>
    </lineage>
</organism>
<reference evidence="2" key="1">
    <citation type="submission" date="2020-02" db="EMBL/GenBank/DDBJ databases">
        <authorList>
            <person name="Meier V. D."/>
        </authorList>
    </citation>
    <scope>NUCLEOTIDE SEQUENCE</scope>
    <source>
        <strain evidence="2">AVDCRST_MAG17</strain>
    </source>
</reference>
<dbReference type="AlphaFoldDB" id="A0A6J4T149"/>
<name>A0A6J4T149_9ACTN</name>
<feature type="non-terminal residue" evidence="2">
    <location>
        <position position="156"/>
    </location>
</feature>
<protein>
    <submittedName>
        <fullName evidence="2">Uncharacterized protein</fullName>
    </submittedName>
</protein>
<feature type="non-terminal residue" evidence="2">
    <location>
        <position position="1"/>
    </location>
</feature>
<evidence type="ECO:0000313" key="2">
    <source>
        <dbReference type="EMBL" id="CAA9510352.1"/>
    </source>
</evidence>
<sequence length="156" mass="17386">GVQAREARQHGMVGHGRLGAARHLHAPAVVHHGPREPQLEDPGRARRSGRRRLQRLAVIRRPAVLPPALLPGPVRARLDRRPRASGRMEPRRGHGDLRSSRAHSRPAQRDHPRPAGDGGDLSLLGLPGRHLRFRRDPRDRRDARSQGAQEAAARRL</sequence>
<feature type="compositionally biased region" description="Basic and acidic residues" evidence="1">
    <location>
        <begin position="76"/>
        <end position="99"/>
    </location>
</feature>
<evidence type="ECO:0000256" key="1">
    <source>
        <dbReference type="SAM" id="MobiDB-lite"/>
    </source>
</evidence>
<feature type="compositionally biased region" description="Basic and acidic residues" evidence="1">
    <location>
        <begin position="33"/>
        <end position="44"/>
    </location>
</feature>
<accession>A0A6J4T149</accession>
<dbReference type="EMBL" id="CADCVV010000154">
    <property type="protein sequence ID" value="CAA9510352.1"/>
    <property type="molecule type" value="Genomic_DNA"/>
</dbReference>
<feature type="compositionally biased region" description="Basic and acidic residues" evidence="1">
    <location>
        <begin position="134"/>
        <end position="144"/>
    </location>
</feature>